<evidence type="ECO:0000256" key="1">
    <source>
        <dbReference type="ARBA" id="ARBA00008894"/>
    </source>
</evidence>
<sequence>MSADVALQFLLNHITQILDYNYHLIADVPENIKSLRNELEYLKCIVEDFERYNRDSDYVKKVVKDIRVLTCQAEDAIESFILQAAEQSSRTGASKVIHNFADKLKLRRETGVEINSIIEAIKKIRADHVPHANDSLLNQALTSDAQPVEPKERPKVEEEHVIGFETAAKDVEKLLTKGPEQLQVVSIVGMLGLGKTTLANKVFKDLKVDYEYMIRAFVYISKDYKKRDVFLEILSSFTQVSDDVKEKKVEDLQDYLYKQLEGKQYLIVLDDVYEPEDWDEFKRAFPNNETRCRVLITTRNEKVAEYTNPEGRPYKLDFLDLEKSRELLCWRVFQKNSCPDEEFVKYEIEIAKKCAGLPLAIVVIAGIIWRHRNNIKWWKIVTESVKDYIATDDKETTKVLDIMYKHLPNYLKPCFLYLGVFREDFEIPVWKLIRMWVAEKLIQTTGDSNLEDMAEIYLEELVYRNLVMVGKKRTNEKIKTCRIHDTLREFCKKEAAKNNLFQEMMQDKSSFCLAGNSSLETCRRICLNNVDISEYLSKKPSGKCVRSFLTFYKDKKTVKQKLAPRIPKSFKLLRVLEVQSLMFTCLPTELYDLGLLKYIAISSNYSKIPQEFSDLVYLQTLIVNTTSSSLEIKADIWKLPEFRHLHTNVPTNLPSPKEDARGGDSVQTLSTISPESCRKEVFERTPKLRKLGIRGVLTRLFQTHDNPSVFGYLQTLECLETLKLLNDDTTSETSKLYGLPPHNSFPKQLRKLTLMNTQLEWTEMTTLGELKHLEVLILKEFAFQGNSWKTAKGGFTRLKYLYIGRMDLVAWEGASTEHFPQLRSLVLKNCESLQAIPRGLEDIPSLNSVILHCTNTAVASSARKLQLLKIDQAKKDNTDSILKLSIYPPDH</sequence>
<accession>A0AAV1CN14</accession>
<evidence type="ECO:0000256" key="5">
    <source>
        <dbReference type="ARBA" id="ARBA00022821"/>
    </source>
</evidence>
<protein>
    <submittedName>
        <fullName evidence="12">OLC1v1031981C1</fullName>
    </submittedName>
</protein>
<evidence type="ECO:0000256" key="3">
    <source>
        <dbReference type="ARBA" id="ARBA00022737"/>
    </source>
</evidence>
<keyword evidence="3" id="KW-0677">Repeat</keyword>
<dbReference type="Gene3D" id="1.20.5.4130">
    <property type="match status" value="1"/>
</dbReference>
<evidence type="ECO:0000259" key="8">
    <source>
        <dbReference type="Pfam" id="PF00931"/>
    </source>
</evidence>
<evidence type="ECO:0000259" key="9">
    <source>
        <dbReference type="Pfam" id="PF18052"/>
    </source>
</evidence>
<feature type="domain" description="Disease resistance protein winged helix" evidence="10">
    <location>
        <begin position="420"/>
        <end position="490"/>
    </location>
</feature>
<dbReference type="PANTHER" id="PTHR23155">
    <property type="entry name" value="DISEASE RESISTANCE PROTEIN RP"/>
    <property type="match status" value="1"/>
</dbReference>
<dbReference type="Gene3D" id="3.80.10.10">
    <property type="entry name" value="Ribonuclease Inhibitor"/>
    <property type="match status" value="1"/>
</dbReference>
<evidence type="ECO:0000256" key="7">
    <source>
        <dbReference type="SAM" id="MobiDB-lite"/>
    </source>
</evidence>
<dbReference type="InterPro" id="IPR038005">
    <property type="entry name" value="RX-like_CC"/>
</dbReference>
<name>A0AAV1CN14_OLDCO</name>
<evidence type="ECO:0000256" key="2">
    <source>
        <dbReference type="ARBA" id="ARBA00022614"/>
    </source>
</evidence>
<dbReference type="FunFam" id="3.40.50.300:FF:001091">
    <property type="entry name" value="Probable disease resistance protein At1g61300"/>
    <property type="match status" value="1"/>
</dbReference>
<evidence type="ECO:0000313" key="13">
    <source>
        <dbReference type="Proteomes" id="UP001161247"/>
    </source>
</evidence>
<evidence type="ECO:0000259" key="10">
    <source>
        <dbReference type="Pfam" id="PF23559"/>
    </source>
</evidence>
<evidence type="ECO:0000256" key="4">
    <source>
        <dbReference type="ARBA" id="ARBA00022741"/>
    </source>
</evidence>
<dbReference type="InterPro" id="IPR032675">
    <property type="entry name" value="LRR_dom_sf"/>
</dbReference>
<dbReference type="Pfam" id="PF18052">
    <property type="entry name" value="Rx_N"/>
    <property type="match status" value="1"/>
</dbReference>
<dbReference type="GO" id="GO:0098542">
    <property type="term" value="P:defense response to other organism"/>
    <property type="evidence" value="ECO:0007669"/>
    <property type="project" value="TreeGrafter"/>
</dbReference>
<proteinExistence type="inferred from homology"/>
<dbReference type="SUPFAM" id="SSF52058">
    <property type="entry name" value="L domain-like"/>
    <property type="match status" value="1"/>
</dbReference>
<dbReference type="FunFam" id="1.10.10.10:FF:000322">
    <property type="entry name" value="Probable disease resistance protein At1g63360"/>
    <property type="match status" value="1"/>
</dbReference>
<dbReference type="InterPro" id="IPR058922">
    <property type="entry name" value="WHD_DRP"/>
</dbReference>
<keyword evidence="13" id="KW-1185">Reference proteome</keyword>
<gene>
    <name evidence="12" type="ORF">OLC1_LOCUS6804</name>
</gene>
<dbReference type="PRINTS" id="PR00364">
    <property type="entry name" value="DISEASERSIST"/>
</dbReference>
<dbReference type="Gene3D" id="3.40.50.300">
    <property type="entry name" value="P-loop containing nucleotide triphosphate hydrolases"/>
    <property type="match status" value="1"/>
</dbReference>
<feature type="domain" description="Disease resistance N-terminal" evidence="9">
    <location>
        <begin position="6"/>
        <end position="94"/>
    </location>
</feature>
<dbReference type="Pfam" id="PF00931">
    <property type="entry name" value="NB-ARC"/>
    <property type="match status" value="1"/>
</dbReference>
<feature type="domain" description="Disease resistance R13L4/SHOC-2-like LRR" evidence="11">
    <location>
        <begin position="545"/>
        <end position="856"/>
    </location>
</feature>
<dbReference type="Gene3D" id="1.10.10.10">
    <property type="entry name" value="Winged helix-like DNA-binding domain superfamily/Winged helix DNA-binding domain"/>
    <property type="match status" value="1"/>
</dbReference>
<evidence type="ECO:0000313" key="12">
    <source>
        <dbReference type="EMBL" id="CAI9095937.1"/>
    </source>
</evidence>
<keyword evidence="5" id="KW-0611">Plant defense</keyword>
<reference evidence="12" key="1">
    <citation type="submission" date="2023-03" db="EMBL/GenBank/DDBJ databases">
        <authorList>
            <person name="Julca I."/>
        </authorList>
    </citation>
    <scope>NUCLEOTIDE SEQUENCE</scope>
</reference>
<dbReference type="InterPro" id="IPR042197">
    <property type="entry name" value="Apaf_helical"/>
</dbReference>
<dbReference type="GO" id="GO:0005524">
    <property type="term" value="F:ATP binding"/>
    <property type="evidence" value="ECO:0007669"/>
    <property type="project" value="UniProtKB-KW"/>
</dbReference>
<keyword evidence="2" id="KW-0433">Leucine-rich repeat</keyword>
<dbReference type="EMBL" id="OX459119">
    <property type="protein sequence ID" value="CAI9095937.1"/>
    <property type="molecule type" value="Genomic_DNA"/>
</dbReference>
<organism evidence="12 13">
    <name type="scientific">Oldenlandia corymbosa var. corymbosa</name>
    <dbReference type="NCBI Taxonomy" id="529605"/>
    <lineage>
        <taxon>Eukaryota</taxon>
        <taxon>Viridiplantae</taxon>
        <taxon>Streptophyta</taxon>
        <taxon>Embryophyta</taxon>
        <taxon>Tracheophyta</taxon>
        <taxon>Spermatophyta</taxon>
        <taxon>Magnoliopsida</taxon>
        <taxon>eudicotyledons</taxon>
        <taxon>Gunneridae</taxon>
        <taxon>Pentapetalae</taxon>
        <taxon>asterids</taxon>
        <taxon>lamiids</taxon>
        <taxon>Gentianales</taxon>
        <taxon>Rubiaceae</taxon>
        <taxon>Rubioideae</taxon>
        <taxon>Spermacoceae</taxon>
        <taxon>Hedyotis-Oldenlandia complex</taxon>
        <taxon>Oldenlandia</taxon>
    </lineage>
</organism>
<dbReference type="Pfam" id="PF23598">
    <property type="entry name" value="LRR_14"/>
    <property type="match status" value="1"/>
</dbReference>
<dbReference type="InterPro" id="IPR041118">
    <property type="entry name" value="Rx_N"/>
</dbReference>
<dbReference type="Proteomes" id="UP001161247">
    <property type="component" value="Chromosome 2"/>
</dbReference>
<feature type="domain" description="NB-ARC" evidence="8">
    <location>
        <begin position="168"/>
        <end position="337"/>
    </location>
</feature>
<dbReference type="PANTHER" id="PTHR23155:SF1193">
    <property type="entry name" value="DISEASE RESISTANCE PROTEIN RPP13-RELATED"/>
    <property type="match status" value="1"/>
</dbReference>
<dbReference type="GO" id="GO:0043531">
    <property type="term" value="F:ADP binding"/>
    <property type="evidence" value="ECO:0007669"/>
    <property type="project" value="InterPro"/>
</dbReference>
<dbReference type="Gene3D" id="1.10.8.430">
    <property type="entry name" value="Helical domain of apoptotic protease-activating factors"/>
    <property type="match status" value="1"/>
</dbReference>
<dbReference type="SUPFAM" id="SSF52540">
    <property type="entry name" value="P-loop containing nucleoside triphosphate hydrolases"/>
    <property type="match status" value="1"/>
</dbReference>
<dbReference type="InterPro" id="IPR055414">
    <property type="entry name" value="LRR_R13L4/SHOC2-like"/>
</dbReference>
<evidence type="ECO:0000259" key="11">
    <source>
        <dbReference type="Pfam" id="PF23598"/>
    </source>
</evidence>
<keyword evidence="4" id="KW-0547">Nucleotide-binding</keyword>
<dbReference type="InterPro" id="IPR002182">
    <property type="entry name" value="NB-ARC"/>
</dbReference>
<dbReference type="InterPro" id="IPR044974">
    <property type="entry name" value="Disease_R_plants"/>
</dbReference>
<dbReference type="CDD" id="cd14798">
    <property type="entry name" value="RX-CC_like"/>
    <property type="match status" value="1"/>
</dbReference>
<dbReference type="GO" id="GO:0051607">
    <property type="term" value="P:defense response to virus"/>
    <property type="evidence" value="ECO:0007669"/>
    <property type="project" value="UniProtKB-ARBA"/>
</dbReference>
<feature type="region of interest" description="Disordered" evidence="7">
    <location>
        <begin position="649"/>
        <end position="669"/>
    </location>
</feature>
<evidence type="ECO:0000256" key="6">
    <source>
        <dbReference type="ARBA" id="ARBA00022840"/>
    </source>
</evidence>
<comment type="similarity">
    <text evidence="1">Belongs to the disease resistance NB-LRR family.</text>
</comment>
<dbReference type="Pfam" id="PF23559">
    <property type="entry name" value="WHD_DRP"/>
    <property type="match status" value="1"/>
</dbReference>
<dbReference type="InterPro" id="IPR036388">
    <property type="entry name" value="WH-like_DNA-bd_sf"/>
</dbReference>
<dbReference type="InterPro" id="IPR027417">
    <property type="entry name" value="P-loop_NTPase"/>
</dbReference>
<dbReference type="AlphaFoldDB" id="A0AAV1CN14"/>
<keyword evidence="6" id="KW-0067">ATP-binding</keyword>